<sequence length="166" mass="19513">MGRKKQRKIHLEDDLYEALKREAKERGMSVSAVVRERLLGVEKQARFEEIYESLPRRLDALRREIEGRIEERNREQVRHFLDLQTWMMEEVKKLDERLEKLEKATAVTAYYAAFTGLLQSSKFFNIIALSDSKWKALKDVAPRLKEEADEKVKALLGFSVLEKISD</sequence>
<comment type="caution">
    <text evidence="2">The sequence shown here is derived from an EMBL/GenBank/DDBJ whole genome shotgun (WGS) entry which is preliminary data.</text>
</comment>
<dbReference type="Pfam" id="PF01402">
    <property type="entry name" value="RHH_1"/>
    <property type="match status" value="1"/>
</dbReference>
<protein>
    <recommendedName>
        <fullName evidence="1">Ribbon-helix-helix protein CopG domain-containing protein</fullName>
    </recommendedName>
</protein>
<evidence type="ECO:0000313" key="2">
    <source>
        <dbReference type="EMBL" id="OAG26701.1"/>
    </source>
</evidence>
<evidence type="ECO:0000259" key="1">
    <source>
        <dbReference type="Pfam" id="PF01402"/>
    </source>
</evidence>
<dbReference type="Proteomes" id="UP000076964">
    <property type="component" value="Unassembled WGS sequence"/>
</dbReference>
<feature type="domain" description="Ribbon-helix-helix protein CopG" evidence="1">
    <location>
        <begin position="9"/>
        <end position="36"/>
    </location>
</feature>
<dbReference type="EMBL" id="LSFI01000088">
    <property type="protein sequence ID" value="OAG26701.1"/>
    <property type="molecule type" value="Genomic_DNA"/>
</dbReference>
<reference evidence="2 3" key="1">
    <citation type="submission" date="2016-02" db="EMBL/GenBank/DDBJ databases">
        <title>Draft genome sequence of Thermodesulfatator sp. S606.</title>
        <authorList>
            <person name="Lai Q."/>
            <person name="Cao J."/>
            <person name="Dupont S."/>
            <person name="Shao Z."/>
            <person name="Jebbar M."/>
            <person name="Alain K."/>
        </authorList>
    </citation>
    <scope>NUCLEOTIDE SEQUENCE [LARGE SCALE GENOMIC DNA]</scope>
    <source>
        <strain evidence="2 3">S606</strain>
    </source>
</reference>
<accession>A0A177E5C4</accession>
<organism evidence="2 3">
    <name type="scientific">Thermodesulfatator autotrophicus</name>
    <dbReference type="NCBI Taxonomy" id="1795632"/>
    <lineage>
        <taxon>Bacteria</taxon>
        <taxon>Pseudomonadati</taxon>
        <taxon>Thermodesulfobacteriota</taxon>
        <taxon>Thermodesulfobacteria</taxon>
        <taxon>Thermodesulfobacteriales</taxon>
        <taxon>Thermodesulfatatoraceae</taxon>
        <taxon>Thermodesulfatator</taxon>
    </lineage>
</organism>
<name>A0A177E5C4_9BACT</name>
<dbReference type="AlphaFoldDB" id="A0A177E5C4"/>
<dbReference type="Gene3D" id="1.10.1220.10">
    <property type="entry name" value="Met repressor-like"/>
    <property type="match status" value="1"/>
</dbReference>
<gene>
    <name evidence="2" type="ORF">TH606_10940</name>
</gene>
<dbReference type="SUPFAM" id="SSF47598">
    <property type="entry name" value="Ribbon-helix-helix"/>
    <property type="match status" value="1"/>
</dbReference>
<dbReference type="RefSeq" id="WP_068543998.1">
    <property type="nucleotide sequence ID" value="NZ_LSFI01000088.1"/>
</dbReference>
<evidence type="ECO:0000313" key="3">
    <source>
        <dbReference type="Proteomes" id="UP000076964"/>
    </source>
</evidence>
<dbReference type="GO" id="GO:0006355">
    <property type="term" value="P:regulation of DNA-templated transcription"/>
    <property type="evidence" value="ECO:0007669"/>
    <property type="project" value="InterPro"/>
</dbReference>
<dbReference type="InterPro" id="IPR013321">
    <property type="entry name" value="Arc_rbn_hlx_hlx"/>
</dbReference>
<dbReference type="InterPro" id="IPR002145">
    <property type="entry name" value="CopG"/>
</dbReference>
<dbReference type="InterPro" id="IPR010985">
    <property type="entry name" value="Ribbon_hlx_hlx"/>
</dbReference>
<keyword evidence="3" id="KW-1185">Reference proteome</keyword>
<proteinExistence type="predicted"/>